<dbReference type="SUPFAM" id="SSF47095">
    <property type="entry name" value="HMG-box"/>
    <property type="match status" value="1"/>
</dbReference>
<feature type="compositionally biased region" description="Acidic residues" evidence="1">
    <location>
        <begin position="186"/>
        <end position="214"/>
    </location>
</feature>
<accession>A0ABR1RKL5</accession>
<evidence type="ECO:0000259" key="2">
    <source>
        <dbReference type="SMART" id="SM00731"/>
    </source>
</evidence>
<feature type="compositionally biased region" description="Basic and acidic residues" evidence="1">
    <location>
        <begin position="219"/>
        <end position="228"/>
    </location>
</feature>
<dbReference type="PANTHER" id="PTHR23099:SF0">
    <property type="entry name" value="GERM CELL NUCLEAR ACIDIC PROTEIN"/>
    <property type="match status" value="1"/>
</dbReference>
<organism evidence="3 4">
    <name type="scientific">Apiospora marii</name>
    <dbReference type="NCBI Taxonomy" id="335849"/>
    <lineage>
        <taxon>Eukaryota</taxon>
        <taxon>Fungi</taxon>
        <taxon>Dikarya</taxon>
        <taxon>Ascomycota</taxon>
        <taxon>Pezizomycotina</taxon>
        <taxon>Sordariomycetes</taxon>
        <taxon>Xylariomycetidae</taxon>
        <taxon>Amphisphaeriales</taxon>
        <taxon>Apiosporaceae</taxon>
        <taxon>Apiospora</taxon>
    </lineage>
</organism>
<dbReference type="Pfam" id="PF10263">
    <property type="entry name" value="SprT-like"/>
    <property type="match status" value="1"/>
</dbReference>
<dbReference type="EMBL" id="JAQQWI010000013">
    <property type="protein sequence ID" value="KAK8013371.1"/>
    <property type="molecule type" value="Genomic_DNA"/>
</dbReference>
<dbReference type="InterPro" id="IPR006640">
    <property type="entry name" value="SprT-like_domain"/>
</dbReference>
<feature type="region of interest" description="Disordered" evidence="1">
    <location>
        <begin position="1"/>
        <end position="91"/>
    </location>
</feature>
<feature type="region of interest" description="Disordered" evidence="1">
    <location>
        <begin position="108"/>
        <end position="133"/>
    </location>
</feature>
<sequence>MSRTTSLEFSSDDESFPSLDFLASKRSPSKTVSPAKKASTSNSADKENAPMQPPRTLKSRRHVDMDPSTPGSMLKPTPLRRRKLGNSQAVDESLFQKWGEIEPLRKEKKERLASNPRSLRLKPSNLALSSHEATEVSLDVTNLDLTKLDLSMSESDDTIVRRKRSPRKVSGNKTPARKRPVTVFDESSEEEEEEEEEEEQDEESSSSSSEEESSIEASKVSRDEKAASDGEESDFVTALSLDTDCTESSSSEFEVEIKPAAKPSPAKKQTLNKTKKKAISSRSSPDESASDSESAPHTPPRKTSRRADDKKPSADDLDDAFKKLKIFSEENGDDEEETKKKKLQLDPVTPRKVLLPSPTKGKAIPTSPWKPEHSEFWDPEVQNKWIDDHSPHKQPSPRKLALDGGDVNTKAALKLKYGTSPEKKNAKKAFDAAKEAVAERFLAELDEKVTDGQLAKLTAATGGIAIKWSTTLQSTAGRAHWKCKETTTMTEQPDGSMASGGKQRLHTAHIELATKVLLNEADLLNTVAHEFCHLATFILDGKPKAAHGAEFKRWGARCSRAFGGRGIVVTTKHNYEIEYKYIWRCVECLTEVQRHSKSVDPAKHRCGRCKGVLQQVKPVPRGSGGGAAAAKGKTGGGESSVLGGGEKKEKKVSAYQEFTGRQMKALKAENKGMTFKEMMAIVSSRWKAHQAALKEAAAAGAGTGAASPAEEEAKKVTQITETMQEMSVVD</sequence>
<feature type="region of interest" description="Disordered" evidence="1">
    <location>
        <begin position="620"/>
        <end position="645"/>
    </location>
</feature>
<evidence type="ECO:0000313" key="4">
    <source>
        <dbReference type="Proteomes" id="UP001396898"/>
    </source>
</evidence>
<dbReference type="Proteomes" id="UP001396898">
    <property type="component" value="Unassembled WGS sequence"/>
</dbReference>
<evidence type="ECO:0000256" key="1">
    <source>
        <dbReference type="SAM" id="MobiDB-lite"/>
    </source>
</evidence>
<dbReference type="InterPro" id="IPR035240">
    <property type="entry name" value="SprT_Zn_ribbon"/>
</dbReference>
<feature type="compositionally biased region" description="Basic and acidic residues" evidence="1">
    <location>
        <begin position="305"/>
        <end position="328"/>
    </location>
</feature>
<feature type="region of interest" description="Disordered" evidence="1">
    <location>
        <begin position="147"/>
        <end position="374"/>
    </location>
</feature>
<comment type="caution">
    <text evidence="3">The sequence shown here is derived from an EMBL/GenBank/DDBJ whole genome shotgun (WGS) entry which is preliminary data.</text>
</comment>
<protein>
    <submittedName>
        <fullName evidence="3">SprT-like family-domain-containing protein</fullName>
    </submittedName>
</protein>
<evidence type="ECO:0000313" key="3">
    <source>
        <dbReference type="EMBL" id="KAK8013371.1"/>
    </source>
</evidence>
<gene>
    <name evidence="3" type="ORF">PG991_008964</name>
</gene>
<reference evidence="3 4" key="1">
    <citation type="submission" date="2023-01" db="EMBL/GenBank/DDBJ databases">
        <title>Analysis of 21 Apiospora genomes using comparative genomics revels a genus with tremendous synthesis potential of carbohydrate active enzymes and secondary metabolites.</title>
        <authorList>
            <person name="Sorensen T."/>
        </authorList>
    </citation>
    <scope>NUCLEOTIDE SEQUENCE [LARGE SCALE GENOMIC DNA]</scope>
    <source>
        <strain evidence="3 4">CBS 20057</strain>
    </source>
</reference>
<dbReference type="CDD" id="cd00084">
    <property type="entry name" value="HMG-box_SF"/>
    <property type="match status" value="1"/>
</dbReference>
<name>A0ABR1RKL5_9PEZI</name>
<feature type="compositionally biased region" description="Gly residues" evidence="1">
    <location>
        <begin position="622"/>
        <end position="644"/>
    </location>
</feature>
<dbReference type="InterPro" id="IPR036910">
    <property type="entry name" value="HMG_box_dom_sf"/>
</dbReference>
<dbReference type="SMART" id="SM00731">
    <property type="entry name" value="SprT"/>
    <property type="match status" value="1"/>
</dbReference>
<keyword evidence="4" id="KW-1185">Reference proteome</keyword>
<dbReference type="PANTHER" id="PTHR23099">
    <property type="entry name" value="TRANSCRIPTIONAL REGULATOR"/>
    <property type="match status" value="1"/>
</dbReference>
<feature type="compositionally biased region" description="Low complexity" evidence="1">
    <location>
        <begin position="258"/>
        <end position="272"/>
    </location>
</feature>
<proteinExistence type="predicted"/>
<dbReference type="Gene3D" id="1.10.30.10">
    <property type="entry name" value="High mobility group box domain"/>
    <property type="match status" value="1"/>
</dbReference>
<feature type="compositionally biased region" description="Low complexity" evidence="1">
    <location>
        <begin position="280"/>
        <end position="296"/>
    </location>
</feature>
<dbReference type="Pfam" id="PF17283">
    <property type="entry name" value="Zn_ribbon_SprT"/>
    <property type="match status" value="1"/>
</dbReference>
<feature type="domain" description="SprT-like" evidence="2">
    <location>
        <begin position="443"/>
        <end position="616"/>
    </location>
</feature>